<evidence type="ECO:0000313" key="4">
    <source>
        <dbReference type="Proteomes" id="UP000002630"/>
    </source>
</evidence>
<dbReference type="Proteomes" id="UP000002630">
    <property type="component" value="Linkage Group LG12"/>
</dbReference>
<dbReference type="PANTHER" id="PTHR12461">
    <property type="entry name" value="HYPOXIA-INDUCIBLE FACTOR 1 ALPHA INHIBITOR-RELATED"/>
    <property type="match status" value="1"/>
</dbReference>
<dbReference type="InterPro" id="IPR003347">
    <property type="entry name" value="JmjC_dom"/>
</dbReference>
<accession>D7FK99</accession>
<dbReference type="EMBL" id="FN649737">
    <property type="protein sequence ID" value="CBJ29304.1"/>
    <property type="molecule type" value="Genomic_DNA"/>
</dbReference>
<dbReference type="Pfam" id="PF13621">
    <property type="entry name" value="Cupin_8"/>
    <property type="match status" value="1"/>
</dbReference>
<dbReference type="STRING" id="2880.D7FK99"/>
<dbReference type="Gene3D" id="2.60.120.10">
    <property type="entry name" value="Jelly Rolls"/>
    <property type="match status" value="1"/>
</dbReference>
<dbReference type="SUPFAM" id="SSF51197">
    <property type="entry name" value="Clavaminate synthase-like"/>
    <property type="match status" value="1"/>
</dbReference>
<dbReference type="PROSITE" id="PS51184">
    <property type="entry name" value="JMJC"/>
    <property type="match status" value="1"/>
</dbReference>
<dbReference type="AlphaFoldDB" id="D7FK99"/>
<dbReference type="InterPro" id="IPR041667">
    <property type="entry name" value="Cupin_8"/>
</dbReference>
<dbReference type="PANTHER" id="PTHR12461:SF98">
    <property type="entry name" value="CUPIN-LIKE DOMAIN-CONTAINING PROTEIN"/>
    <property type="match status" value="1"/>
</dbReference>
<protein>
    <recommendedName>
        <fullName evidence="2">JmjC domain-containing protein</fullName>
    </recommendedName>
</protein>
<proteinExistence type="predicted"/>
<keyword evidence="4" id="KW-1185">Reference proteome</keyword>
<feature type="domain" description="JmjC" evidence="2">
    <location>
        <begin position="125"/>
        <end position="273"/>
    </location>
</feature>
<feature type="region of interest" description="Disordered" evidence="1">
    <location>
        <begin position="284"/>
        <end position="325"/>
    </location>
</feature>
<gene>
    <name evidence="3" type="ORF">Esi_0142_0060</name>
</gene>
<dbReference type="EMBL" id="FN648013">
    <property type="protein sequence ID" value="CBJ29304.1"/>
    <property type="molecule type" value="Genomic_DNA"/>
</dbReference>
<sequence>MATTLQHCEVPFKVVGYPEAEAASKKWTDEYLLDRMQRCPRCNVMKSVSNRFMFWHKKGGKHDGSWEPPTQPQYMPFEKWLNWTQEAETNRIGPEDVHYYLTVGVKPSMKTPPDTGDFVADDLPFFSTSTNNFFIPDVSHQKGIQCRFGARGIIAESHFDHGKNFVFMLRGRKRYLMNPPRACPSLGIITERAHPSFRHSDIDWSDESDWPEGFADAPALETVLEAGELLYIPSFWYHYIVSEGFNVQCNARSGLSLRKQWVDETESCMGRELNPDKMVDLLRRSKNKGGGGMEGMAARLGRGGRGKEQGHRERAEKRGQRPHHP</sequence>
<dbReference type="OMA" id="HFMYYSK"/>
<evidence type="ECO:0000313" key="3">
    <source>
        <dbReference type="EMBL" id="CBJ29304.1"/>
    </source>
</evidence>
<dbReference type="InParanoid" id="D7FK99"/>
<organism evidence="3 4">
    <name type="scientific">Ectocarpus siliculosus</name>
    <name type="common">Brown alga</name>
    <name type="synonym">Conferva siliculosa</name>
    <dbReference type="NCBI Taxonomy" id="2880"/>
    <lineage>
        <taxon>Eukaryota</taxon>
        <taxon>Sar</taxon>
        <taxon>Stramenopiles</taxon>
        <taxon>Ochrophyta</taxon>
        <taxon>PX clade</taxon>
        <taxon>Phaeophyceae</taxon>
        <taxon>Ectocarpales</taxon>
        <taxon>Ectocarpaceae</taxon>
        <taxon>Ectocarpus</taxon>
    </lineage>
</organism>
<feature type="compositionally biased region" description="Basic and acidic residues" evidence="1">
    <location>
        <begin position="305"/>
        <end position="319"/>
    </location>
</feature>
<name>D7FK99_ECTSI</name>
<evidence type="ECO:0000259" key="2">
    <source>
        <dbReference type="PROSITE" id="PS51184"/>
    </source>
</evidence>
<dbReference type="OrthoDB" id="415358at2759"/>
<dbReference type="SMART" id="SM00558">
    <property type="entry name" value="JmjC"/>
    <property type="match status" value="1"/>
</dbReference>
<reference evidence="3 4" key="1">
    <citation type="journal article" date="2010" name="Nature">
        <title>The Ectocarpus genome and the independent evolution of multicellularity in brown algae.</title>
        <authorList>
            <person name="Cock J.M."/>
            <person name="Sterck L."/>
            <person name="Rouze P."/>
            <person name="Scornet D."/>
            <person name="Allen A.E."/>
            <person name="Amoutzias G."/>
            <person name="Anthouard V."/>
            <person name="Artiguenave F."/>
            <person name="Aury J.M."/>
            <person name="Badger J.H."/>
            <person name="Beszteri B."/>
            <person name="Billiau K."/>
            <person name="Bonnet E."/>
            <person name="Bothwell J.H."/>
            <person name="Bowler C."/>
            <person name="Boyen C."/>
            <person name="Brownlee C."/>
            <person name="Carrano C.J."/>
            <person name="Charrier B."/>
            <person name="Cho G.Y."/>
            <person name="Coelho S.M."/>
            <person name="Collen J."/>
            <person name="Corre E."/>
            <person name="Da Silva C."/>
            <person name="Delage L."/>
            <person name="Delaroque N."/>
            <person name="Dittami S.M."/>
            <person name="Doulbeau S."/>
            <person name="Elias M."/>
            <person name="Farnham G."/>
            <person name="Gachon C.M."/>
            <person name="Gschloessl B."/>
            <person name="Heesch S."/>
            <person name="Jabbari K."/>
            <person name="Jubin C."/>
            <person name="Kawai H."/>
            <person name="Kimura K."/>
            <person name="Kloareg B."/>
            <person name="Kupper F.C."/>
            <person name="Lang D."/>
            <person name="Le Bail A."/>
            <person name="Leblanc C."/>
            <person name="Lerouge P."/>
            <person name="Lohr M."/>
            <person name="Lopez P.J."/>
            <person name="Martens C."/>
            <person name="Maumus F."/>
            <person name="Michel G."/>
            <person name="Miranda-Saavedra D."/>
            <person name="Morales J."/>
            <person name="Moreau H."/>
            <person name="Motomura T."/>
            <person name="Nagasato C."/>
            <person name="Napoli C.A."/>
            <person name="Nelson D.R."/>
            <person name="Nyvall-Collen P."/>
            <person name="Peters A.F."/>
            <person name="Pommier C."/>
            <person name="Potin P."/>
            <person name="Poulain J."/>
            <person name="Quesneville H."/>
            <person name="Read B."/>
            <person name="Rensing S.A."/>
            <person name="Ritter A."/>
            <person name="Rousvoal S."/>
            <person name="Samanta M."/>
            <person name="Samson G."/>
            <person name="Schroeder D.C."/>
            <person name="Segurens B."/>
            <person name="Strittmatter M."/>
            <person name="Tonon T."/>
            <person name="Tregear J.W."/>
            <person name="Valentin K."/>
            <person name="von Dassow P."/>
            <person name="Yamagishi T."/>
            <person name="Van de Peer Y."/>
            <person name="Wincker P."/>
        </authorList>
    </citation>
    <scope>NUCLEOTIDE SEQUENCE [LARGE SCALE GENOMIC DNA]</scope>
    <source>
        <strain evidence="4">Ec32 / CCAP1310/4</strain>
    </source>
</reference>
<dbReference type="InterPro" id="IPR014710">
    <property type="entry name" value="RmlC-like_jellyroll"/>
</dbReference>
<evidence type="ECO:0000256" key="1">
    <source>
        <dbReference type="SAM" id="MobiDB-lite"/>
    </source>
</evidence>